<protein>
    <submittedName>
        <fullName evidence="1">Uncharacterized protein</fullName>
    </submittedName>
</protein>
<gene>
    <name evidence="1" type="ORF">ABM34_00195</name>
    <name evidence="2" type="ORF">ABM34_12830</name>
</gene>
<dbReference type="Proteomes" id="UP000036106">
    <property type="component" value="Chromosome"/>
</dbReference>
<keyword evidence="3" id="KW-1185">Reference proteome</keyword>
<organism evidence="1 3">
    <name type="scientific">Companilactobacillus ginsenosidimutans</name>
    <dbReference type="NCBI Taxonomy" id="1007676"/>
    <lineage>
        <taxon>Bacteria</taxon>
        <taxon>Bacillati</taxon>
        <taxon>Bacillota</taxon>
        <taxon>Bacilli</taxon>
        <taxon>Lactobacillales</taxon>
        <taxon>Lactobacillaceae</taxon>
        <taxon>Companilactobacillus</taxon>
    </lineage>
</organism>
<dbReference type="EMBL" id="CP012034">
    <property type="protein sequence ID" value="AKP68336.1"/>
    <property type="molecule type" value="Genomic_DNA"/>
</dbReference>
<accession>A0A0H4QHJ6</accession>
<dbReference type="OrthoDB" id="2287571at2"/>
<dbReference type="PATRIC" id="fig|1007676.4.peg.2599"/>
<evidence type="ECO:0000313" key="1">
    <source>
        <dbReference type="EMBL" id="AKP66128.1"/>
    </source>
</evidence>
<proteinExistence type="predicted"/>
<name>A0A0H4QHJ6_9LACO</name>
<dbReference type="KEGG" id="lgn:ABM34_12830"/>
<reference evidence="1" key="1">
    <citation type="submission" date="2015-07" db="EMBL/GenBank/DDBJ databases">
        <title>Lactobacillus ginsenosidimutans EMML 3041 whole genome sequencing.</title>
        <authorList>
            <person name="Kim M.K."/>
            <person name="Im W.-T."/>
            <person name="Srinivasan S."/>
            <person name="Lee J.-J."/>
        </authorList>
    </citation>
    <scope>NUCLEOTIDE SEQUENCE</scope>
    <source>
        <strain evidence="1">EMML 3041</strain>
    </source>
</reference>
<dbReference type="RefSeq" id="WP_048702371.1">
    <property type="nucleotide sequence ID" value="NZ_CP012034.1"/>
</dbReference>
<reference evidence="3" key="2">
    <citation type="submission" date="2015-07" db="EMBL/GenBank/DDBJ databases">
        <title>Lactobacillus ginsenosidimutans/EMML 3141/ whole genome sequencing.</title>
        <authorList>
            <person name="Kim M.K."/>
            <person name="Im W.-T."/>
            <person name="Srinivasan S."/>
            <person name="Lee J.-J."/>
        </authorList>
    </citation>
    <scope>NUCLEOTIDE SEQUENCE [LARGE SCALE GENOMIC DNA]</scope>
    <source>
        <strain evidence="3">EMML 3041</strain>
    </source>
</reference>
<dbReference type="AlphaFoldDB" id="A0A0H4QHJ6"/>
<evidence type="ECO:0000313" key="3">
    <source>
        <dbReference type="Proteomes" id="UP000036106"/>
    </source>
</evidence>
<dbReference type="EMBL" id="CP012034">
    <property type="protein sequence ID" value="AKP66128.1"/>
    <property type="molecule type" value="Genomic_DNA"/>
</dbReference>
<evidence type="ECO:0000313" key="2">
    <source>
        <dbReference type="EMBL" id="AKP68336.1"/>
    </source>
</evidence>
<dbReference type="STRING" id="1007676.ABM34_00195"/>
<sequence length="143" mass="17027">MRTITGWTEEEIEELEWQKNQKNDFDDVLDVLYDRENQTYLKDKYMQSQTPEQIIFDMVDYWRGDGVFFNPRYLWKLKPTLTQETGKDIYLFKDGIDGVPVLGTNCNDVSIPKENKFLTLKQVRNLLKDTYFCLDMFEGKKVG</sequence>
<dbReference type="KEGG" id="lgn:ABM34_00195"/>